<comment type="caution">
    <text evidence="1">The sequence shown here is derived from an EMBL/GenBank/DDBJ whole genome shotgun (WGS) entry which is preliminary data.</text>
</comment>
<dbReference type="EMBL" id="JBHSPP010000017">
    <property type="protein sequence ID" value="MFC5707596.1"/>
    <property type="molecule type" value="Genomic_DNA"/>
</dbReference>
<protein>
    <submittedName>
        <fullName evidence="1">AAA-like domain-containing protein</fullName>
    </submittedName>
</protein>
<dbReference type="RefSeq" id="WP_082041575.1">
    <property type="nucleotide sequence ID" value="NZ_CDDF01000011.1"/>
</dbReference>
<dbReference type="Proteomes" id="UP001596132">
    <property type="component" value="Unassembled WGS sequence"/>
</dbReference>
<evidence type="ECO:0000313" key="2">
    <source>
        <dbReference type="Proteomes" id="UP001596132"/>
    </source>
</evidence>
<reference evidence="2" key="1">
    <citation type="journal article" date="2019" name="Int. J. Syst. Evol. Microbiol.">
        <title>The Global Catalogue of Microorganisms (GCM) 10K type strain sequencing project: providing services to taxonomists for standard genome sequencing and annotation.</title>
        <authorList>
            <consortium name="The Broad Institute Genomics Platform"/>
            <consortium name="The Broad Institute Genome Sequencing Center for Infectious Disease"/>
            <person name="Wu L."/>
            <person name="Ma J."/>
        </authorList>
    </citation>
    <scope>NUCLEOTIDE SEQUENCE [LARGE SCALE GENOMIC DNA]</scope>
    <source>
        <strain evidence="2">KCTC 15012</strain>
    </source>
</reference>
<dbReference type="Gene3D" id="1.25.40.10">
    <property type="entry name" value="Tetratricopeptide repeat domain"/>
    <property type="match status" value="1"/>
</dbReference>
<dbReference type="SUPFAM" id="SSF52540">
    <property type="entry name" value="P-loop containing nucleoside triphosphate hydrolases"/>
    <property type="match status" value="1"/>
</dbReference>
<evidence type="ECO:0000313" key="1">
    <source>
        <dbReference type="EMBL" id="MFC5707596.1"/>
    </source>
</evidence>
<dbReference type="SUPFAM" id="SSF48452">
    <property type="entry name" value="TPR-like"/>
    <property type="match status" value="1"/>
</dbReference>
<proteinExistence type="predicted"/>
<accession>A0ABW0YCU1</accession>
<sequence length="853" mass="98394">MTKILWPRTIIPAELYVERKADKQLAQIMSDMGRPGYILVARQMGKTNLLINAKRKYSKGNNVIVYIDLSNRYDTDRLCFRNIIDTILSTNEEKLGHLIDKIHSERETRRIPAYTEHSAELRLILENIAGKLIIILDEIDSLTAADYSDKIFAQIRSVYFERVNFSCLERLTYVLSGVAEPSEIIKDKSISPFNIGQRIVLGDFDYGEFLDFIRKTKIDIPSSTIERIFYWTNGNPRMTWDICSEVEDILADGKTPTSEHVDSIVERTYLTNFDVPPVDHIRSLVESSQELREGIISILYGKGDAISDEVKSKLYLAGILDSKFSEGLIKIKNKVIEKSLDEDWIESITSRESYSQSNADNAFRDSRFKDAIEQYSHLLRSDKLDPIDKQLVIYRLACCYFYVMDYENAYTYFDTLVLDKKNYKAAYIEALYLKGLCQLILDRDVISAIKTLNEVRLETDYTDEYHWLSSINIVSAASQQVSILEGYLSKEDLLEILGRIIENQNLIKSDGIISNAYLFAGDFETDTEKSLDYYLLSVENANGLEKVKPYLHAIAKNKSKEIYENISTLLINNPDSKTLLHENPSKTFNVKTLFEFISYSLDNEHKDTLLSVFDSFIENETLNEESDGVFARIIIGYVISCNNLDNKKGLCEYLLEKGRAYIPPQVTFEAAKILLSLSPDNKDASDIFFTGFQNYVEGRPDYIDILNFQYRIVECINNEEIAKALTYSTQLINNTKNLNEKEHVKLLYIYYLRMIVSNEVEQSKLYDKITFLLSLVDEDDYLKAYYTQELIQKIKVNSTILYRRANPITTIKCAVKFGRNEVVNVIYKNGEIKNGKFKHFQDDILNKRCEIVQ</sequence>
<dbReference type="InterPro" id="IPR011990">
    <property type="entry name" value="TPR-like_helical_dom_sf"/>
</dbReference>
<gene>
    <name evidence="1" type="ORF">ACFPVW_16390</name>
</gene>
<organism evidence="1 2">
    <name type="scientific">Aeromonas eucrenophila</name>
    <dbReference type="NCBI Taxonomy" id="649"/>
    <lineage>
        <taxon>Bacteria</taxon>
        <taxon>Pseudomonadati</taxon>
        <taxon>Pseudomonadota</taxon>
        <taxon>Gammaproteobacteria</taxon>
        <taxon>Aeromonadales</taxon>
        <taxon>Aeromonadaceae</taxon>
        <taxon>Aeromonas</taxon>
    </lineage>
</organism>
<keyword evidence="2" id="KW-1185">Reference proteome</keyword>
<name>A0ABW0YCU1_9GAMM</name>
<dbReference type="InterPro" id="IPR027417">
    <property type="entry name" value="P-loop_NTPase"/>
</dbReference>
<dbReference type="Gene3D" id="3.40.50.300">
    <property type="entry name" value="P-loop containing nucleotide triphosphate hydrolases"/>
    <property type="match status" value="1"/>
</dbReference>
<dbReference type="Pfam" id="PF14516">
    <property type="entry name" value="AAA_35"/>
    <property type="match status" value="1"/>
</dbReference>